<evidence type="ECO:0000256" key="1">
    <source>
        <dbReference type="ARBA" id="ARBA00022679"/>
    </source>
</evidence>
<evidence type="ECO:0000256" key="2">
    <source>
        <dbReference type="ARBA" id="ARBA00022695"/>
    </source>
</evidence>
<evidence type="ECO:0000313" key="5">
    <source>
        <dbReference type="Proteomes" id="UP001596432"/>
    </source>
</evidence>
<dbReference type="PANTHER" id="PTHR43584:SF8">
    <property type="entry name" value="N-ACETYLMURAMATE ALPHA-1-PHOSPHATE URIDYLYLTRANSFERASE"/>
    <property type="match status" value="1"/>
</dbReference>
<keyword evidence="5" id="KW-1185">Reference proteome</keyword>
<proteinExistence type="predicted"/>
<dbReference type="PANTHER" id="PTHR43584">
    <property type="entry name" value="NUCLEOTIDYL TRANSFERASE"/>
    <property type="match status" value="1"/>
</dbReference>
<dbReference type="InterPro" id="IPR005835">
    <property type="entry name" value="NTP_transferase_dom"/>
</dbReference>
<dbReference type="Gene3D" id="3.90.550.10">
    <property type="entry name" value="Spore Coat Polysaccharide Biosynthesis Protein SpsA, Chain A"/>
    <property type="match status" value="1"/>
</dbReference>
<evidence type="ECO:0000313" key="4">
    <source>
        <dbReference type="EMBL" id="MFC7138820.1"/>
    </source>
</evidence>
<evidence type="ECO:0000259" key="3">
    <source>
        <dbReference type="Pfam" id="PF00483"/>
    </source>
</evidence>
<dbReference type="AlphaFoldDB" id="A0ABD5Y0G9"/>
<dbReference type="InterPro" id="IPR050065">
    <property type="entry name" value="GlmU-like"/>
</dbReference>
<dbReference type="GeneID" id="78819064"/>
<reference evidence="4 5" key="1">
    <citation type="journal article" date="2019" name="Int. J. Syst. Evol. Microbiol.">
        <title>The Global Catalogue of Microorganisms (GCM) 10K type strain sequencing project: providing services to taxonomists for standard genome sequencing and annotation.</title>
        <authorList>
            <consortium name="The Broad Institute Genomics Platform"/>
            <consortium name="The Broad Institute Genome Sequencing Center for Infectious Disease"/>
            <person name="Wu L."/>
            <person name="Ma J."/>
        </authorList>
    </citation>
    <scope>NUCLEOTIDE SEQUENCE [LARGE SCALE GENOMIC DNA]</scope>
    <source>
        <strain evidence="4 5">XZYJT29</strain>
    </source>
</reference>
<dbReference type="InterPro" id="IPR029044">
    <property type="entry name" value="Nucleotide-diphossugar_trans"/>
</dbReference>
<dbReference type="EMBL" id="JBHTAS010000001">
    <property type="protein sequence ID" value="MFC7138820.1"/>
    <property type="molecule type" value="Genomic_DNA"/>
</dbReference>
<comment type="caution">
    <text evidence="4">The sequence shown here is derived from an EMBL/GenBank/DDBJ whole genome shotgun (WGS) entry which is preliminary data.</text>
</comment>
<sequence>MKAVIPAAGRGTRLRPLTDDRPKALVDVAGRPLLAHGLDRLADLDVSEFVLVVGYRKEAIIDHFGDEFAGVPITYVHQREAKGLADAVLRAETEVDDDFLVFNGDNVMTGDLSAVVERQQIEEVDATLAVDEVSRDEAAETGVFVTDDDGRLDAVVEKPDDPPSTKVLTGLFGFDPEIFHACHLVQPSDRGEYELTAAIDLFLRAGRRVETVAFDGQRVNVNTPADRDRATELIERA</sequence>
<dbReference type="GO" id="GO:0016779">
    <property type="term" value="F:nucleotidyltransferase activity"/>
    <property type="evidence" value="ECO:0007669"/>
    <property type="project" value="UniProtKB-KW"/>
</dbReference>
<organism evidence="4 5">
    <name type="scientific">Halosimplex aquaticum</name>
    <dbReference type="NCBI Taxonomy" id="3026162"/>
    <lineage>
        <taxon>Archaea</taxon>
        <taxon>Methanobacteriati</taxon>
        <taxon>Methanobacteriota</taxon>
        <taxon>Stenosarchaea group</taxon>
        <taxon>Halobacteria</taxon>
        <taxon>Halobacteriales</taxon>
        <taxon>Haloarculaceae</taxon>
        <taxon>Halosimplex</taxon>
    </lineage>
</organism>
<name>A0ABD5Y0G9_9EURY</name>
<keyword evidence="1" id="KW-0808">Transferase</keyword>
<accession>A0ABD5Y0G9</accession>
<dbReference type="Pfam" id="PF00483">
    <property type="entry name" value="NTP_transferase"/>
    <property type="match status" value="1"/>
</dbReference>
<dbReference type="RefSeq" id="WP_274324425.1">
    <property type="nucleotide sequence ID" value="NZ_CP118158.1"/>
</dbReference>
<protein>
    <submittedName>
        <fullName evidence="4">Sugar phosphate nucleotidyltransferase</fullName>
    </submittedName>
</protein>
<gene>
    <name evidence="4" type="ORF">ACFQMA_03090</name>
</gene>
<keyword evidence="2" id="KW-0548">Nucleotidyltransferase</keyword>
<dbReference type="Proteomes" id="UP001596432">
    <property type="component" value="Unassembled WGS sequence"/>
</dbReference>
<feature type="domain" description="Nucleotidyl transferase" evidence="3">
    <location>
        <begin position="2"/>
        <end position="216"/>
    </location>
</feature>
<dbReference type="CDD" id="cd04181">
    <property type="entry name" value="NTP_transferase"/>
    <property type="match status" value="1"/>
</dbReference>
<dbReference type="SUPFAM" id="SSF53448">
    <property type="entry name" value="Nucleotide-diphospho-sugar transferases"/>
    <property type="match status" value="1"/>
</dbReference>